<sequence length="438" mass="51055">MEATENRLVIASSSQRKRQRRKIRRIIRKRRRRRNEKPVIAPSSLPNEVIEEIFLRLPVKVLIRLRSLSKQWKVTMECLSFAERHSKIAKQSDVKVMVIGEEDYLKGTVGYIPHPDTNVGFRTFCLESGSLLSFTLINFSQGFDNWMYVSGNCNGLFCIHSPKTQSIYVVNPATRWLRQLPPARFQILMHKFNPTLEEWIAMDSVFHLAFVKAAAADYKLVWLYNSDRYNADPSCPNQGVTKCEVFDFRANAWRYLACTPSYRIFPTQKPAYANGSVYWLTELHEGRTEVVDFDIHTETFRLLPKIIPAIAGSDPRHIDMCTLDNRLCMSKRELVSMIQEVWSLKPLDDTWEKIFSIDLLSCPSPRTEIRDRFEWSQKDLVEPSTPVAVCKNKKILLSHCYSRGLVKYDPLTKSLDFFYRNHLARRKVTYFQSLISHI</sequence>
<dbReference type="InterPro" id="IPR011043">
    <property type="entry name" value="Gal_Oxase/kelch_b-propeller"/>
</dbReference>
<accession>A0A8X7VY38</accession>
<dbReference type="Gene3D" id="2.120.10.80">
    <property type="entry name" value="Kelch-type beta propeller"/>
    <property type="match status" value="1"/>
</dbReference>
<protein>
    <recommendedName>
        <fullName evidence="1">F-box domain-containing protein</fullName>
    </recommendedName>
</protein>
<dbReference type="Gene3D" id="1.20.1280.50">
    <property type="match status" value="1"/>
</dbReference>
<dbReference type="InterPro" id="IPR036047">
    <property type="entry name" value="F-box-like_dom_sf"/>
</dbReference>
<evidence type="ECO:0000259" key="1">
    <source>
        <dbReference type="PROSITE" id="PS50181"/>
    </source>
</evidence>
<comment type="caution">
    <text evidence="2">The sequence shown here is derived from an EMBL/GenBank/DDBJ whole genome shotgun (WGS) entry which is preliminary data.</text>
</comment>
<dbReference type="EMBL" id="JAAMPC010000003">
    <property type="protein sequence ID" value="KAG2319941.1"/>
    <property type="molecule type" value="Genomic_DNA"/>
</dbReference>
<dbReference type="AlphaFoldDB" id="A0A8X7VY38"/>
<evidence type="ECO:0000313" key="3">
    <source>
        <dbReference type="Proteomes" id="UP000886595"/>
    </source>
</evidence>
<evidence type="ECO:0000313" key="2">
    <source>
        <dbReference type="EMBL" id="KAG2319941.1"/>
    </source>
</evidence>
<dbReference type="Pfam" id="PF00646">
    <property type="entry name" value="F-box"/>
    <property type="match status" value="1"/>
</dbReference>
<dbReference type="Pfam" id="PF07734">
    <property type="entry name" value="FBA_1"/>
    <property type="match status" value="1"/>
</dbReference>
<organism evidence="2 3">
    <name type="scientific">Brassica carinata</name>
    <name type="common">Ethiopian mustard</name>
    <name type="synonym">Abyssinian cabbage</name>
    <dbReference type="NCBI Taxonomy" id="52824"/>
    <lineage>
        <taxon>Eukaryota</taxon>
        <taxon>Viridiplantae</taxon>
        <taxon>Streptophyta</taxon>
        <taxon>Embryophyta</taxon>
        <taxon>Tracheophyta</taxon>
        <taxon>Spermatophyta</taxon>
        <taxon>Magnoliopsida</taxon>
        <taxon>eudicotyledons</taxon>
        <taxon>Gunneridae</taxon>
        <taxon>Pentapetalae</taxon>
        <taxon>rosids</taxon>
        <taxon>malvids</taxon>
        <taxon>Brassicales</taxon>
        <taxon>Brassicaceae</taxon>
        <taxon>Brassiceae</taxon>
        <taxon>Brassica</taxon>
    </lineage>
</organism>
<keyword evidence="3" id="KW-1185">Reference proteome</keyword>
<dbReference type="InterPro" id="IPR050796">
    <property type="entry name" value="SCF_F-box_component"/>
</dbReference>
<dbReference type="OrthoDB" id="1078874at2759"/>
<dbReference type="SUPFAM" id="SSF81383">
    <property type="entry name" value="F-box domain"/>
    <property type="match status" value="1"/>
</dbReference>
<proteinExistence type="predicted"/>
<reference evidence="2 3" key="1">
    <citation type="submission" date="2020-02" db="EMBL/GenBank/DDBJ databases">
        <authorList>
            <person name="Ma Q."/>
            <person name="Huang Y."/>
            <person name="Song X."/>
            <person name="Pei D."/>
        </authorList>
    </citation>
    <scope>NUCLEOTIDE SEQUENCE [LARGE SCALE GENOMIC DNA]</scope>
    <source>
        <strain evidence="2">Sxm20200214</strain>
        <tissue evidence="2">Leaf</tissue>
    </source>
</reference>
<name>A0A8X7VY38_BRACI</name>
<gene>
    <name evidence="2" type="ORF">Bca52824_013154</name>
</gene>
<dbReference type="SMART" id="SM00256">
    <property type="entry name" value="FBOX"/>
    <property type="match status" value="1"/>
</dbReference>
<dbReference type="InterPro" id="IPR006527">
    <property type="entry name" value="F-box-assoc_dom_typ1"/>
</dbReference>
<dbReference type="NCBIfam" id="TIGR01640">
    <property type="entry name" value="F_box_assoc_1"/>
    <property type="match status" value="1"/>
</dbReference>
<dbReference type="InterPro" id="IPR001810">
    <property type="entry name" value="F-box_dom"/>
</dbReference>
<dbReference type="SUPFAM" id="SSF50965">
    <property type="entry name" value="Galactose oxidase, central domain"/>
    <property type="match status" value="1"/>
</dbReference>
<dbReference type="InterPro" id="IPR015915">
    <property type="entry name" value="Kelch-typ_b-propeller"/>
</dbReference>
<dbReference type="Proteomes" id="UP000886595">
    <property type="component" value="Unassembled WGS sequence"/>
</dbReference>
<dbReference type="InterPro" id="IPR017451">
    <property type="entry name" value="F-box-assoc_interact_dom"/>
</dbReference>
<dbReference type="PROSITE" id="PS50181">
    <property type="entry name" value="FBOX"/>
    <property type="match status" value="1"/>
</dbReference>
<dbReference type="PANTHER" id="PTHR31672">
    <property type="entry name" value="BNACNNG10540D PROTEIN"/>
    <property type="match status" value="1"/>
</dbReference>
<dbReference type="PANTHER" id="PTHR31672:SF13">
    <property type="entry name" value="F-BOX PROTEIN CPR30-LIKE"/>
    <property type="match status" value="1"/>
</dbReference>
<feature type="domain" description="F-box" evidence="1">
    <location>
        <begin position="39"/>
        <end position="85"/>
    </location>
</feature>